<keyword evidence="2" id="KW-0503">Monooxygenase</keyword>
<reference evidence="6 7" key="1">
    <citation type="journal article" date="2018" name="Mol. Plant">
        <title>The genome of Artemisia annua provides insight into the evolution of Asteraceae family and artemisinin biosynthesis.</title>
        <authorList>
            <person name="Shen Q."/>
            <person name="Zhang L."/>
            <person name="Liao Z."/>
            <person name="Wang S."/>
            <person name="Yan T."/>
            <person name="Shi P."/>
            <person name="Liu M."/>
            <person name="Fu X."/>
            <person name="Pan Q."/>
            <person name="Wang Y."/>
            <person name="Lv Z."/>
            <person name="Lu X."/>
            <person name="Zhang F."/>
            <person name="Jiang W."/>
            <person name="Ma Y."/>
            <person name="Chen M."/>
            <person name="Hao X."/>
            <person name="Li L."/>
            <person name="Tang Y."/>
            <person name="Lv G."/>
            <person name="Zhou Y."/>
            <person name="Sun X."/>
            <person name="Brodelius P.E."/>
            <person name="Rose J.K.C."/>
            <person name="Tang K."/>
        </authorList>
    </citation>
    <scope>NUCLEOTIDE SEQUENCE [LARGE SCALE GENOMIC DNA]</scope>
    <source>
        <strain evidence="7">cv. Huhao1</strain>
        <tissue evidence="6">Leaf</tissue>
    </source>
</reference>
<keyword evidence="7" id="KW-1185">Reference proteome</keyword>
<evidence type="ECO:0000313" key="7">
    <source>
        <dbReference type="Proteomes" id="UP000245207"/>
    </source>
</evidence>
<dbReference type="PANTHER" id="PTHR45934:SF9">
    <property type="entry name" value="FAD_NAD(P)-BINDING OXIDOREDUCTASE FAMILY PROTEIN"/>
    <property type="match status" value="1"/>
</dbReference>
<feature type="compositionally biased region" description="Polar residues" evidence="4">
    <location>
        <begin position="463"/>
        <end position="475"/>
    </location>
</feature>
<dbReference type="Pfam" id="PF01494">
    <property type="entry name" value="FAD_binding_3"/>
    <property type="match status" value="1"/>
</dbReference>
<dbReference type="Proteomes" id="UP000245207">
    <property type="component" value="Unassembled WGS sequence"/>
</dbReference>
<evidence type="ECO:0000256" key="4">
    <source>
        <dbReference type="SAM" id="MobiDB-lite"/>
    </source>
</evidence>
<dbReference type="STRING" id="35608.A0A2U1NLY4"/>
<dbReference type="PANTHER" id="PTHR45934">
    <property type="entry name" value="FAD/NAD(P)-BINDING OXIDOREDUCTASE FAMILY PROTEIN"/>
    <property type="match status" value="1"/>
</dbReference>
<comment type="similarity">
    <text evidence="3">Belongs to the 3-hydroxybenzoate 6-hydroxylase family.</text>
</comment>
<comment type="caution">
    <text evidence="6">The sequence shown here is derived from an EMBL/GenBank/DDBJ whole genome shotgun (WGS) entry which is preliminary data.</text>
</comment>
<keyword evidence="1" id="KW-0560">Oxidoreductase</keyword>
<name>A0A2U1NLY4_ARTAN</name>
<dbReference type="AlphaFoldDB" id="A0A2U1NLY4"/>
<evidence type="ECO:0000313" key="6">
    <source>
        <dbReference type="EMBL" id="PWA74515.1"/>
    </source>
</evidence>
<dbReference type="InterPro" id="IPR036188">
    <property type="entry name" value="FAD/NAD-bd_sf"/>
</dbReference>
<feature type="compositionally biased region" description="Polar residues" evidence="4">
    <location>
        <begin position="483"/>
        <end position="493"/>
    </location>
</feature>
<protein>
    <submittedName>
        <fullName evidence="6">Aromatic-ring hydroxylase-like protein</fullName>
    </submittedName>
</protein>
<evidence type="ECO:0000256" key="1">
    <source>
        <dbReference type="ARBA" id="ARBA00023002"/>
    </source>
</evidence>
<dbReference type="GO" id="GO:0071949">
    <property type="term" value="F:FAD binding"/>
    <property type="evidence" value="ECO:0007669"/>
    <property type="project" value="InterPro"/>
</dbReference>
<proteinExistence type="inferred from homology"/>
<dbReference type="GO" id="GO:0004497">
    <property type="term" value="F:monooxygenase activity"/>
    <property type="evidence" value="ECO:0007669"/>
    <property type="project" value="UniProtKB-KW"/>
</dbReference>
<evidence type="ECO:0000259" key="5">
    <source>
        <dbReference type="Pfam" id="PF01494"/>
    </source>
</evidence>
<organism evidence="6 7">
    <name type="scientific">Artemisia annua</name>
    <name type="common">Sweet wormwood</name>
    <dbReference type="NCBI Taxonomy" id="35608"/>
    <lineage>
        <taxon>Eukaryota</taxon>
        <taxon>Viridiplantae</taxon>
        <taxon>Streptophyta</taxon>
        <taxon>Embryophyta</taxon>
        <taxon>Tracheophyta</taxon>
        <taxon>Spermatophyta</taxon>
        <taxon>Magnoliopsida</taxon>
        <taxon>eudicotyledons</taxon>
        <taxon>Gunneridae</taxon>
        <taxon>Pentapetalae</taxon>
        <taxon>asterids</taxon>
        <taxon>campanulids</taxon>
        <taxon>Asterales</taxon>
        <taxon>Asteraceae</taxon>
        <taxon>Asteroideae</taxon>
        <taxon>Anthemideae</taxon>
        <taxon>Artemisiinae</taxon>
        <taxon>Artemisia</taxon>
    </lineage>
</organism>
<feature type="domain" description="FAD-binding" evidence="5">
    <location>
        <begin position="53"/>
        <end position="383"/>
    </location>
</feature>
<dbReference type="OrthoDB" id="655030at2759"/>
<evidence type="ECO:0000256" key="3">
    <source>
        <dbReference type="ARBA" id="ARBA00024018"/>
    </source>
</evidence>
<dbReference type="PRINTS" id="PR00420">
    <property type="entry name" value="RNGMNOXGNASE"/>
</dbReference>
<evidence type="ECO:0000256" key="2">
    <source>
        <dbReference type="ARBA" id="ARBA00023033"/>
    </source>
</evidence>
<sequence length="577" mass="63350">MLAISSSLLSLHRRTTNTLLTRYAFSIPARTRNTTKSVSLTTLCAGSDIRKEEVVIVGAGIAGLSCAVCLHRLGVRSLVLEQGESLRTGGTSLTLSKNGWTVLDAMGVADELRPQYLEIEGVFSITKTIFDAYGNSTELRAVERKTLLETLAKQLPVDSVTFSSKLAKIKKHEDGETLLELVNGTRISSKVVIGCDGIHSPVAKWMGYSEAKYVGYCAFRGLGDFPNGQPYESRVNYMYGRHGIRVGYVPVSTTKVYWFIIFNSPEPGSKITDPSVLKRQAKELVKKFPSELQNLIDATPDDTIIRNPLADRWLWPGLSPPASLGGTVLVGDAWHPMTPNAGQGACTALEDAIVLVQKLAPSLKAGPEAIEDAYKSYQNERWPRIFPMTVRANFAGAILQSENPLVCAVRDNVLVPKLLKLGPMLEHTGNFKCEPLQQTKFINSIRQYVLYAFGFYMVSKSRGGQNPVRQKTGTGSKPGPVHGQSQRTGSGSNPVRFFSDPAYKIPGPVAPVPESPDSIGTGPDLAGTGVDRIQFRILFRFWFRNRLAWPPLIKSHESLYEFACSHMIVVDYLVLAI</sequence>
<feature type="region of interest" description="Disordered" evidence="4">
    <location>
        <begin position="463"/>
        <end position="493"/>
    </location>
</feature>
<dbReference type="Gene3D" id="3.50.50.60">
    <property type="entry name" value="FAD/NAD(P)-binding domain"/>
    <property type="match status" value="1"/>
</dbReference>
<dbReference type="SUPFAM" id="SSF51905">
    <property type="entry name" value="FAD/NAD(P)-binding domain"/>
    <property type="match status" value="1"/>
</dbReference>
<dbReference type="EMBL" id="PKPP01002554">
    <property type="protein sequence ID" value="PWA74515.1"/>
    <property type="molecule type" value="Genomic_DNA"/>
</dbReference>
<dbReference type="InterPro" id="IPR002938">
    <property type="entry name" value="FAD-bd"/>
</dbReference>
<accession>A0A2U1NLY4</accession>
<gene>
    <name evidence="6" type="ORF">CTI12_AA250700</name>
</gene>
<dbReference type="InterPro" id="IPR044560">
    <property type="entry name" value="MOase"/>
</dbReference>